<dbReference type="Proteomes" id="UP000041314">
    <property type="component" value="Unassembled WGS sequence"/>
</dbReference>
<organism evidence="1 2">
    <name type="scientific">Salmonella enterica subsp. enterica serovar Bovismorbificans</name>
    <dbReference type="NCBI Taxonomy" id="58097"/>
    <lineage>
        <taxon>Bacteria</taxon>
        <taxon>Pseudomonadati</taxon>
        <taxon>Pseudomonadota</taxon>
        <taxon>Gammaproteobacteria</taxon>
        <taxon>Enterobacterales</taxon>
        <taxon>Enterobacteriaceae</taxon>
        <taxon>Salmonella</taxon>
    </lineage>
</organism>
<gene>
    <name evidence="1" type="ORF">ERS008198_02961</name>
</gene>
<protein>
    <submittedName>
        <fullName evidence="1">Uncharacterized protein</fullName>
    </submittedName>
</protein>
<proteinExistence type="predicted"/>
<evidence type="ECO:0000313" key="1">
    <source>
        <dbReference type="EMBL" id="CNU51850.1"/>
    </source>
</evidence>
<sequence length="75" mass="9690">MEYISQFNPFPPIWQFKWFFLITNRWQRFLLFHFPVFHQLCFFLRNTFEQFRGRFIVRILRYQFAHHRQLQNGLF</sequence>
<reference evidence="1 2" key="1">
    <citation type="submission" date="2015-03" db="EMBL/GenBank/DDBJ databases">
        <authorList>
            <consortium name="Pathogen Informatics"/>
        </authorList>
    </citation>
    <scope>NUCLEOTIDE SEQUENCE [LARGE SCALE GENOMIC DNA]</scope>
    <source>
        <strain evidence="1 2">A1104</strain>
    </source>
</reference>
<accession>A0A655D981</accession>
<dbReference type="EMBL" id="CQPA01000025">
    <property type="protein sequence ID" value="CNU51850.1"/>
    <property type="molecule type" value="Genomic_DNA"/>
</dbReference>
<evidence type="ECO:0000313" key="2">
    <source>
        <dbReference type="Proteomes" id="UP000041314"/>
    </source>
</evidence>
<name>A0A655D981_SALET</name>
<dbReference type="AlphaFoldDB" id="A0A655D981"/>